<reference evidence="5 6" key="1">
    <citation type="journal article" date="2015" name="Genome Biol. Evol.">
        <title>Comparative Genomics of a Bacterivorous Green Alga Reveals Evolutionary Causalities and Consequences of Phago-Mixotrophic Mode of Nutrition.</title>
        <authorList>
            <person name="Burns J.A."/>
            <person name="Paasch A."/>
            <person name="Narechania A."/>
            <person name="Kim E."/>
        </authorList>
    </citation>
    <scope>NUCLEOTIDE SEQUENCE [LARGE SCALE GENOMIC DNA]</scope>
    <source>
        <strain evidence="5 6">PLY_AMNH</strain>
    </source>
</reference>
<dbReference type="AlphaFoldDB" id="A0AAE0GFE7"/>
<keyword evidence="3" id="KW-0235">DNA replication</keyword>
<dbReference type="GO" id="GO:0003887">
    <property type="term" value="F:DNA-directed DNA polymerase activity"/>
    <property type="evidence" value="ECO:0007669"/>
    <property type="project" value="TreeGrafter"/>
</dbReference>
<name>A0AAE0GFE7_9CHLO</name>
<comment type="caution">
    <text evidence="5">The sequence shown here is derived from an EMBL/GenBank/DDBJ whole genome shotgun (WGS) entry which is preliminary data.</text>
</comment>
<dbReference type="Gene3D" id="3.90.1030.20">
    <property type="entry name" value="DNA polymerase delta, p66 (Cdc27) subunit, wHTH domain"/>
    <property type="match status" value="1"/>
</dbReference>
<dbReference type="PANTHER" id="PTHR17598:SF13">
    <property type="entry name" value="DNA POLYMERASE DELTA SUBUNIT 3"/>
    <property type="match status" value="1"/>
</dbReference>
<dbReference type="GO" id="GO:0006271">
    <property type="term" value="P:DNA strand elongation involved in DNA replication"/>
    <property type="evidence" value="ECO:0007669"/>
    <property type="project" value="TreeGrafter"/>
</dbReference>
<dbReference type="EMBL" id="LGRX02006550">
    <property type="protein sequence ID" value="KAK3276456.1"/>
    <property type="molecule type" value="Genomic_DNA"/>
</dbReference>
<keyword evidence="6" id="KW-1185">Reference proteome</keyword>
<gene>
    <name evidence="5" type="ORF">CYMTET_15473</name>
</gene>
<evidence type="ECO:0000313" key="5">
    <source>
        <dbReference type="EMBL" id="KAK3276456.1"/>
    </source>
</evidence>
<evidence type="ECO:0000256" key="4">
    <source>
        <dbReference type="ARBA" id="ARBA00023242"/>
    </source>
</evidence>
<proteinExistence type="predicted"/>
<evidence type="ECO:0000256" key="2">
    <source>
        <dbReference type="ARBA" id="ARBA00017589"/>
    </source>
</evidence>
<dbReference type="Proteomes" id="UP001190700">
    <property type="component" value="Unassembled WGS sequence"/>
</dbReference>
<dbReference type="FunFam" id="3.90.1030.20:FF:000002">
    <property type="entry name" value="DNA polymerase delta subunit"/>
    <property type="match status" value="1"/>
</dbReference>
<feature type="non-terminal residue" evidence="5">
    <location>
        <position position="122"/>
    </location>
</feature>
<dbReference type="InterPro" id="IPR041913">
    <property type="entry name" value="POLD3_sf"/>
</dbReference>
<dbReference type="Pfam" id="PF09507">
    <property type="entry name" value="CDC27"/>
    <property type="match status" value="1"/>
</dbReference>
<dbReference type="GO" id="GO:0043625">
    <property type="term" value="C:delta DNA polymerase complex"/>
    <property type="evidence" value="ECO:0007669"/>
    <property type="project" value="InterPro"/>
</dbReference>
<dbReference type="GO" id="GO:1904161">
    <property type="term" value="P:DNA synthesis involved in UV-damage excision repair"/>
    <property type="evidence" value="ECO:0007669"/>
    <property type="project" value="TreeGrafter"/>
</dbReference>
<organism evidence="5 6">
    <name type="scientific">Cymbomonas tetramitiformis</name>
    <dbReference type="NCBI Taxonomy" id="36881"/>
    <lineage>
        <taxon>Eukaryota</taxon>
        <taxon>Viridiplantae</taxon>
        <taxon>Chlorophyta</taxon>
        <taxon>Pyramimonadophyceae</taxon>
        <taxon>Pyramimonadales</taxon>
        <taxon>Pyramimonadaceae</taxon>
        <taxon>Cymbomonas</taxon>
    </lineage>
</organism>
<sequence>MTKTDFLERLDELVSEELKVISYKWASREFALPSNLAKQLLFQYASEKGKGVQAVYLLSGWTKGEAPRHTIQLIRDNKVDECKAALGTITGLHVYSVQPVLPKDPAELHSHDHLQAEELFNA</sequence>
<dbReference type="GO" id="GO:0006297">
    <property type="term" value="P:nucleotide-excision repair, DNA gap filling"/>
    <property type="evidence" value="ECO:0007669"/>
    <property type="project" value="TreeGrafter"/>
</dbReference>
<accession>A0AAE0GFE7</accession>
<protein>
    <recommendedName>
        <fullName evidence="2">DNA polymerase delta subunit 3</fullName>
    </recommendedName>
</protein>
<comment type="subcellular location">
    <subcellularLocation>
        <location evidence="1">Nucleus</location>
    </subcellularLocation>
</comment>
<keyword evidence="4" id="KW-0539">Nucleus</keyword>
<evidence type="ECO:0000256" key="3">
    <source>
        <dbReference type="ARBA" id="ARBA00022705"/>
    </source>
</evidence>
<dbReference type="InterPro" id="IPR019038">
    <property type="entry name" value="POLD3"/>
</dbReference>
<evidence type="ECO:0000313" key="6">
    <source>
        <dbReference type="Proteomes" id="UP001190700"/>
    </source>
</evidence>
<dbReference type="PANTHER" id="PTHR17598">
    <property type="entry name" value="DNA POLYMERASE DELTA SUBUNIT 3"/>
    <property type="match status" value="1"/>
</dbReference>
<evidence type="ECO:0000256" key="1">
    <source>
        <dbReference type="ARBA" id="ARBA00004123"/>
    </source>
</evidence>